<dbReference type="AlphaFoldDB" id="A0A0S4JTP2"/>
<gene>
    <name evidence="2" type="ORF">BSAL_45835</name>
</gene>
<evidence type="ECO:0000313" key="2">
    <source>
        <dbReference type="EMBL" id="CUG93952.1"/>
    </source>
</evidence>
<protein>
    <submittedName>
        <fullName evidence="2">Transmembrane protein, putative</fullName>
    </submittedName>
</protein>
<reference evidence="3" key="1">
    <citation type="submission" date="2015-09" db="EMBL/GenBank/DDBJ databases">
        <authorList>
            <consortium name="Pathogen Informatics"/>
        </authorList>
    </citation>
    <scope>NUCLEOTIDE SEQUENCE [LARGE SCALE GENOMIC DNA]</scope>
    <source>
        <strain evidence="3">Lake Konstanz</strain>
    </source>
</reference>
<keyword evidence="1" id="KW-0472">Membrane</keyword>
<dbReference type="VEuPathDB" id="TriTrypDB:BSAL_45835"/>
<keyword evidence="3" id="KW-1185">Reference proteome</keyword>
<feature type="non-terminal residue" evidence="2">
    <location>
        <position position="1175"/>
    </location>
</feature>
<name>A0A0S4JTP2_BODSA</name>
<sequence length="1175" mass="124848">MRSHIHIACESIRLLAVLCNIIAFFIVAPVAVAAVVTLRCLATIDSQPQELKGGTSYEFIGNDSCGSIIRTFPLICQSNCSNIHVVFRDTSVVPLININSTETILSNVSVLLDNVSTSPPFVGSQLSSSRMDVPSGLSILNIATFGSVIRGVELVVNKSQIFLSTSQDAATKDMISPVFLLRLATRSIVSAFTTNAINVTILDSIVDLACNNSRATAIMWEPARNNMFHSQVHVFTSQSMFRLFAVQPSLEFCGDQTFRGSAFVFLLGSGDAKAGSNVEDVSVTLLDSIVYIQYARAPTRSCDKEGYAAILHIRLFGTVARVTFYASNVTSTVGFSPDVGNVLPPPLSRTSFAASLVALPPAMERWQLTAEETKFISSVVEIAETVLISEVRFELRGCQFQILGNAFALALHLYSRDYTLQNRIVVSVNDSFFEFFATGGYLHGRNLRIASLVYVQEANQTMNSVWNVVDSNITSNVLSGGGNSVIGAVASVFAFDCSIINSTFYIDHVSLVTENSNGSTVGLAESLDLKITLPFPLFVMGIASSFVTFQPTNKVQNPTGNVAVVILHSSLTVLNQSFASTSPSGAATSIITFIQAAAIISASSFRIEASAIAVGYSSLPTSSCQNIFAICGEVTAAVAAVDSSQLLFELFKQLGLGIYIGALIKEIGDRSGGASMNESRMEIIDVDICCQDLPLMRSTASSVLKEVCAKLLAPQLMQNNVISISSTKGTSSLSSPPHGNEWLPRRCVRPNTPLSLWSPLGLLGGAIVRNVTLVVDSIATPCLHLLAVVDPSFNSANPVVLDGTTSLTFRRMTVQWPEACGVNGETYCHNRSIFSCVNSKYGALKLYDSAQIVIDGSTFSGFDSVSSVVFTSVAKTNESRLRLGCNQWNNEMLNINVANATIPLKIDYLQSINNSFVVTQENSSDGGSSSSILVCKPATAAPVATQLPSTLGDQLSGAAAPFFASAGVGAAVISGNVGALGDLQVLFAASSSVCAPSGLRSMGKSSSFLLSPFTSLDGEAYQVIGNIGILACIVALHAGAVAVVAWRRQNSFADTVKLEKRSQPSQRDGQTIPASSSGLLPPEAVLQFPNLSFVAALLLAPGVARTIPLLISASGEGSSVALQLTVGVVAVIALSIGVYWRAWLVVSTPLFSRLRFVPYRRSELDSVRLFNGSTS</sequence>
<keyword evidence="1 2" id="KW-0812">Transmembrane</keyword>
<feature type="transmembrane region" description="Helical" evidence="1">
    <location>
        <begin position="12"/>
        <end position="38"/>
    </location>
</feature>
<organism evidence="2 3">
    <name type="scientific">Bodo saltans</name>
    <name type="common">Flagellated protozoan</name>
    <dbReference type="NCBI Taxonomy" id="75058"/>
    <lineage>
        <taxon>Eukaryota</taxon>
        <taxon>Discoba</taxon>
        <taxon>Euglenozoa</taxon>
        <taxon>Kinetoplastea</taxon>
        <taxon>Metakinetoplastina</taxon>
        <taxon>Eubodonida</taxon>
        <taxon>Bodonidae</taxon>
        <taxon>Bodo</taxon>
    </lineage>
</organism>
<evidence type="ECO:0000313" key="3">
    <source>
        <dbReference type="Proteomes" id="UP000051952"/>
    </source>
</evidence>
<feature type="transmembrane region" description="Helical" evidence="1">
    <location>
        <begin position="1120"/>
        <end position="1146"/>
    </location>
</feature>
<dbReference type="Proteomes" id="UP000051952">
    <property type="component" value="Unassembled WGS sequence"/>
</dbReference>
<proteinExistence type="predicted"/>
<feature type="transmembrane region" description="Helical" evidence="1">
    <location>
        <begin position="1091"/>
        <end position="1114"/>
    </location>
</feature>
<accession>A0A0S4JTP2</accession>
<evidence type="ECO:0000256" key="1">
    <source>
        <dbReference type="SAM" id="Phobius"/>
    </source>
</evidence>
<dbReference type="EMBL" id="CYKH01002211">
    <property type="protein sequence ID" value="CUG93952.1"/>
    <property type="molecule type" value="Genomic_DNA"/>
</dbReference>
<keyword evidence="1" id="KW-1133">Transmembrane helix</keyword>
<feature type="transmembrane region" description="Helical" evidence="1">
    <location>
        <begin position="1023"/>
        <end position="1046"/>
    </location>
</feature>